<evidence type="ECO:0000256" key="7">
    <source>
        <dbReference type="ARBA" id="ARBA00023242"/>
    </source>
</evidence>
<keyword evidence="5 8" id="KW-0238">DNA-binding</keyword>
<dbReference type="PANTHER" id="PTHR31992:SF330">
    <property type="entry name" value="DOF ZINC FINGER PROTEIN 2"/>
    <property type="match status" value="1"/>
</dbReference>
<sequence length="316" mass="33992">MNNAQWPQENSIGEAKDMEEAISISINSDHTCSKPVLERKARPQKDQAVNCPRCSSTNTKFCYYNNYSLTQPRYFCKTCRRYWTEGGTLRNVPVGGGSRKNKRSITTSSSLSSSLTSSSSFKTHLPDLNPPILSHFSSENPRIHEPHDLNLAFPLPQYYHGISQFAEVPKIENNNCSSSSSSSSSSTLSHLSALELLKTGITSRGLSSFVPAPMPDSSSTLFTSGFPLQEFKVPHLSFSAHLHGVDPQQNMSTTGRVLFPFGEVKQLPATTSTGVDHDCSGNNKGQGSPATAAYWNNGMFGGGGGRGGGGGGGGSW</sequence>
<evidence type="ECO:0000256" key="9">
    <source>
        <dbReference type="RuleBase" id="RU369094"/>
    </source>
</evidence>
<evidence type="ECO:0000256" key="3">
    <source>
        <dbReference type="ARBA" id="ARBA00022833"/>
    </source>
</evidence>
<accession>A0ABY9DDI3</accession>
<reference evidence="12 13" key="1">
    <citation type="journal article" date="2023" name="Hortic Res">
        <title>The complete reference genome for grapevine (Vitis vinifera L.) genetics and breeding.</title>
        <authorList>
            <person name="Shi X."/>
            <person name="Cao S."/>
            <person name="Wang X."/>
            <person name="Huang S."/>
            <person name="Wang Y."/>
            <person name="Liu Z."/>
            <person name="Liu W."/>
            <person name="Leng X."/>
            <person name="Peng Y."/>
            <person name="Wang N."/>
            <person name="Wang Y."/>
            <person name="Ma Z."/>
            <person name="Xu X."/>
            <person name="Zhang F."/>
            <person name="Xue H."/>
            <person name="Zhong H."/>
            <person name="Wang Y."/>
            <person name="Zhang K."/>
            <person name="Velt A."/>
            <person name="Avia K."/>
            <person name="Holtgrawe D."/>
            <person name="Grimplet J."/>
            <person name="Matus J.T."/>
            <person name="Ware D."/>
            <person name="Wu X."/>
            <person name="Wang H."/>
            <person name="Liu C."/>
            <person name="Fang Y."/>
            <person name="Rustenholz C."/>
            <person name="Cheng Z."/>
            <person name="Xiao H."/>
            <person name="Zhou Y."/>
        </authorList>
    </citation>
    <scope>NUCLEOTIDE SEQUENCE [LARGE SCALE GENOMIC DNA]</scope>
    <source>
        <strain evidence="13">cv. Pinot noir / PN40024</strain>
        <tissue evidence="12">Leaf</tissue>
    </source>
</reference>
<dbReference type="EMBL" id="CP126662">
    <property type="protein sequence ID" value="WKA05763.1"/>
    <property type="molecule type" value="Genomic_DNA"/>
</dbReference>
<dbReference type="InterPro" id="IPR003851">
    <property type="entry name" value="Znf_Dof"/>
</dbReference>
<dbReference type="InterPro" id="IPR045174">
    <property type="entry name" value="Dof"/>
</dbReference>
<keyword evidence="13" id="KW-1185">Reference proteome</keyword>
<protein>
    <recommendedName>
        <fullName evidence="9">Dof zinc finger protein</fullName>
    </recommendedName>
</protein>
<dbReference type="PANTHER" id="PTHR31992">
    <property type="entry name" value="DOF ZINC FINGER PROTEIN DOF1.4-RELATED"/>
    <property type="match status" value="1"/>
</dbReference>
<feature type="domain" description="Dof-type" evidence="11">
    <location>
        <begin position="49"/>
        <end position="103"/>
    </location>
</feature>
<evidence type="ECO:0000256" key="4">
    <source>
        <dbReference type="ARBA" id="ARBA00023015"/>
    </source>
</evidence>
<dbReference type="PROSITE" id="PS01361">
    <property type="entry name" value="ZF_DOF_1"/>
    <property type="match status" value="1"/>
</dbReference>
<evidence type="ECO:0000313" key="12">
    <source>
        <dbReference type="EMBL" id="WKA05763.1"/>
    </source>
</evidence>
<evidence type="ECO:0000256" key="5">
    <source>
        <dbReference type="ARBA" id="ARBA00023125"/>
    </source>
</evidence>
<proteinExistence type="predicted"/>
<feature type="compositionally biased region" description="Low complexity" evidence="10">
    <location>
        <begin position="106"/>
        <end position="120"/>
    </location>
</feature>
<keyword evidence="7 8" id="KW-0539">Nucleus</keyword>
<keyword evidence="3 9" id="KW-0862">Zinc</keyword>
<evidence type="ECO:0000256" key="8">
    <source>
        <dbReference type="PROSITE-ProRule" id="PRU00071"/>
    </source>
</evidence>
<gene>
    <name evidence="12" type="ORF">VitviT2T_023709</name>
</gene>
<evidence type="ECO:0000313" key="13">
    <source>
        <dbReference type="Proteomes" id="UP001227230"/>
    </source>
</evidence>
<organism evidence="12 13">
    <name type="scientific">Vitis vinifera</name>
    <name type="common">Grape</name>
    <dbReference type="NCBI Taxonomy" id="29760"/>
    <lineage>
        <taxon>Eukaryota</taxon>
        <taxon>Viridiplantae</taxon>
        <taxon>Streptophyta</taxon>
        <taxon>Embryophyta</taxon>
        <taxon>Tracheophyta</taxon>
        <taxon>Spermatophyta</taxon>
        <taxon>Magnoliopsida</taxon>
        <taxon>eudicotyledons</taxon>
        <taxon>Gunneridae</taxon>
        <taxon>Pentapetalae</taxon>
        <taxon>rosids</taxon>
        <taxon>Vitales</taxon>
        <taxon>Vitaceae</taxon>
        <taxon>Viteae</taxon>
        <taxon>Vitis</taxon>
    </lineage>
</organism>
<evidence type="ECO:0000256" key="2">
    <source>
        <dbReference type="ARBA" id="ARBA00022771"/>
    </source>
</evidence>
<keyword evidence="4 9" id="KW-0805">Transcription regulation</keyword>
<evidence type="ECO:0000256" key="10">
    <source>
        <dbReference type="SAM" id="MobiDB-lite"/>
    </source>
</evidence>
<dbReference type="Pfam" id="PF02701">
    <property type="entry name" value="Zn_ribbon_Dof"/>
    <property type="match status" value="1"/>
</dbReference>
<keyword evidence="2 8" id="KW-0863">Zinc-finger</keyword>
<dbReference type="PROSITE" id="PS50884">
    <property type="entry name" value="ZF_DOF_2"/>
    <property type="match status" value="1"/>
</dbReference>
<dbReference type="Proteomes" id="UP001227230">
    <property type="component" value="Chromosome 15"/>
</dbReference>
<evidence type="ECO:0000256" key="1">
    <source>
        <dbReference type="ARBA" id="ARBA00022723"/>
    </source>
</evidence>
<keyword evidence="1 9" id="KW-0479">Metal-binding</keyword>
<keyword evidence="6 9" id="KW-0804">Transcription</keyword>
<name>A0ABY9DDI3_VITVI</name>
<comment type="subcellular location">
    <subcellularLocation>
        <location evidence="8 9">Nucleus</location>
    </subcellularLocation>
</comment>
<feature type="region of interest" description="Disordered" evidence="10">
    <location>
        <begin position="92"/>
        <end position="120"/>
    </location>
</feature>
<evidence type="ECO:0000256" key="6">
    <source>
        <dbReference type="ARBA" id="ARBA00023163"/>
    </source>
</evidence>
<comment type="function">
    <text evidence="9">Transcription factor that binds specifically to a 5'-AA[AG]G-3' consensus core sequence.</text>
</comment>
<evidence type="ECO:0000259" key="11">
    <source>
        <dbReference type="PROSITE" id="PS50884"/>
    </source>
</evidence>